<feature type="active site" description="Proton donor" evidence="1">
    <location>
        <position position="53"/>
    </location>
</feature>
<sequence>MVVSSLTFSNGVKVPIVGLGTDLSKSDSVENLKTALRAALDSGYRHIDTAQVYGTEDAIGDVVAEYIAAGKLTREELFLVTKLPSTHHEPKAVHGVIKQQLKSLQTDYIDLYLIHNPCPVATNADGKVVEAKVGPLDTWRTLEDLYNAKVVRSIGVSNFNQRQIQRILDKGTVPIHNLQIEVHAAFQQHELIAFASGNGITVTAYSPLGSPGKRDANILDHPAVIAIAKKHGKTPGQVCLRLLVQNGIAVIPKSVNPSRIQANIDIFDFELTADDMEELKGLDAGKRLFTMPFCQWHSEFPFHDVREL</sequence>
<organism evidence="5 6">
    <name type="scientific">Panagrellus redivivus</name>
    <name type="common">Microworm</name>
    <dbReference type="NCBI Taxonomy" id="6233"/>
    <lineage>
        <taxon>Eukaryota</taxon>
        <taxon>Metazoa</taxon>
        <taxon>Ecdysozoa</taxon>
        <taxon>Nematoda</taxon>
        <taxon>Chromadorea</taxon>
        <taxon>Rhabditida</taxon>
        <taxon>Tylenchina</taxon>
        <taxon>Panagrolaimomorpha</taxon>
        <taxon>Panagrolaimoidea</taxon>
        <taxon>Panagrolaimidae</taxon>
        <taxon>Panagrellus</taxon>
    </lineage>
</organism>
<dbReference type="PROSITE" id="PS00062">
    <property type="entry name" value="ALDOKETO_REDUCTASE_2"/>
    <property type="match status" value="1"/>
</dbReference>
<feature type="site" description="Lowers pKa of active site Tyr" evidence="3">
    <location>
        <position position="82"/>
    </location>
</feature>
<evidence type="ECO:0000256" key="2">
    <source>
        <dbReference type="PIRSR" id="PIRSR000097-2"/>
    </source>
</evidence>
<evidence type="ECO:0000313" key="5">
    <source>
        <dbReference type="Proteomes" id="UP000492821"/>
    </source>
</evidence>
<accession>A0A7E4W4Y7</accession>
<dbReference type="PIRSF" id="PIRSF000097">
    <property type="entry name" value="AKR"/>
    <property type="match status" value="1"/>
</dbReference>
<dbReference type="WBParaSite" id="Pan_g7175.t1">
    <property type="protein sequence ID" value="Pan_g7175.t1"/>
    <property type="gene ID" value="Pan_g7175"/>
</dbReference>
<dbReference type="Pfam" id="PF00248">
    <property type="entry name" value="Aldo_ket_red"/>
    <property type="match status" value="1"/>
</dbReference>
<dbReference type="SUPFAM" id="SSF51430">
    <property type="entry name" value="NAD(P)-linked oxidoreductase"/>
    <property type="match status" value="1"/>
</dbReference>
<dbReference type="PANTHER" id="PTHR11732">
    <property type="entry name" value="ALDO/KETO REDUCTASE"/>
    <property type="match status" value="1"/>
</dbReference>
<dbReference type="InterPro" id="IPR036812">
    <property type="entry name" value="NAD(P)_OxRdtase_dom_sf"/>
</dbReference>
<evidence type="ECO:0000256" key="3">
    <source>
        <dbReference type="PIRSR" id="PIRSR000097-3"/>
    </source>
</evidence>
<dbReference type="Gene3D" id="3.20.20.100">
    <property type="entry name" value="NADP-dependent oxidoreductase domain"/>
    <property type="match status" value="1"/>
</dbReference>
<evidence type="ECO:0000313" key="6">
    <source>
        <dbReference type="WBParaSite" id="Pan_g7175.t1"/>
    </source>
</evidence>
<dbReference type="GO" id="GO:0016491">
    <property type="term" value="F:oxidoreductase activity"/>
    <property type="evidence" value="ECO:0007669"/>
    <property type="project" value="InterPro"/>
</dbReference>
<keyword evidence="5" id="KW-1185">Reference proteome</keyword>
<dbReference type="PROSITE" id="PS00798">
    <property type="entry name" value="ALDOKETO_REDUCTASE_1"/>
    <property type="match status" value="1"/>
</dbReference>
<evidence type="ECO:0000256" key="1">
    <source>
        <dbReference type="PIRSR" id="PIRSR000097-1"/>
    </source>
</evidence>
<protein>
    <submittedName>
        <fullName evidence="6">Aldo_ket_red domain-containing protein</fullName>
    </submittedName>
</protein>
<name>A0A7E4W4Y7_PANRE</name>
<dbReference type="InterPro" id="IPR018170">
    <property type="entry name" value="Aldo/ket_reductase_CS"/>
</dbReference>
<proteinExistence type="predicted"/>
<feature type="domain" description="NADP-dependent oxidoreductase" evidence="4">
    <location>
        <begin position="28"/>
        <end position="283"/>
    </location>
</feature>
<evidence type="ECO:0000259" key="4">
    <source>
        <dbReference type="Pfam" id="PF00248"/>
    </source>
</evidence>
<dbReference type="InterPro" id="IPR020471">
    <property type="entry name" value="AKR"/>
</dbReference>
<dbReference type="InterPro" id="IPR023210">
    <property type="entry name" value="NADP_OxRdtase_dom"/>
</dbReference>
<dbReference type="FunFam" id="3.20.20.100:FF:000029">
    <property type="entry name" value="Aldo-keto reductase"/>
    <property type="match status" value="1"/>
</dbReference>
<reference evidence="5" key="1">
    <citation type="journal article" date="2013" name="Genetics">
        <title>The draft genome and transcriptome of Panagrellus redivivus are shaped by the harsh demands of a free-living lifestyle.</title>
        <authorList>
            <person name="Srinivasan J."/>
            <person name="Dillman A.R."/>
            <person name="Macchietto M.G."/>
            <person name="Heikkinen L."/>
            <person name="Lakso M."/>
            <person name="Fracchia K.M."/>
            <person name="Antoshechkin I."/>
            <person name="Mortazavi A."/>
            <person name="Wong G."/>
            <person name="Sternberg P.W."/>
        </authorList>
    </citation>
    <scope>NUCLEOTIDE SEQUENCE [LARGE SCALE GENOMIC DNA]</scope>
    <source>
        <strain evidence="5">MT8872</strain>
    </source>
</reference>
<dbReference type="PROSITE" id="PS00063">
    <property type="entry name" value="ALDOKETO_REDUCTASE_3"/>
    <property type="match status" value="1"/>
</dbReference>
<feature type="binding site" evidence="2">
    <location>
        <position position="115"/>
    </location>
    <ligand>
        <name>substrate</name>
    </ligand>
</feature>
<dbReference type="CDD" id="cd19071">
    <property type="entry name" value="AKR_AKR1-5-like"/>
    <property type="match status" value="1"/>
</dbReference>
<dbReference type="Proteomes" id="UP000492821">
    <property type="component" value="Unassembled WGS sequence"/>
</dbReference>
<dbReference type="AlphaFoldDB" id="A0A7E4W4Y7"/>
<reference evidence="6" key="2">
    <citation type="submission" date="2020-10" db="UniProtKB">
        <authorList>
            <consortium name="WormBaseParasite"/>
        </authorList>
    </citation>
    <scope>IDENTIFICATION</scope>
</reference>
<dbReference type="PRINTS" id="PR00069">
    <property type="entry name" value="ALDKETRDTASE"/>
</dbReference>